<dbReference type="CDD" id="cd06185">
    <property type="entry name" value="PDR_like"/>
    <property type="match status" value="1"/>
</dbReference>
<dbReference type="OrthoDB" id="4258484at2"/>
<dbReference type="PROSITE" id="PS51384">
    <property type="entry name" value="FAD_FR"/>
    <property type="match status" value="1"/>
</dbReference>
<evidence type="ECO:0000313" key="11">
    <source>
        <dbReference type="Proteomes" id="UP000003704"/>
    </source>
</evidence>
<evidence type="ECO:0000259" key="7">
    <source>
        <dbReference type="PROSITE" id="PS51085"/>
    </source>
</evidence>
<sequence length="323" mass="34911">MSDSPIAATTQARIIRRRMLADGILGLTLERIDGEPLAVADAGAHIDLHLPNGLVRQYSLSNAPTGRTYELGVLLDPGGRGGSICVHEDLREGEVLTIGAPRNLFRLVAGARRSLLVAGGIGITPIISMADTLHAAGKAFELHYCCRSASRAAYRDRLGSAAYADRVRFYYDDAPQDGRLDTDALLASPAKDLDLYVCGPGGFMDHVIGRARAAGWPESNIHAERFSADVRDRAGDAFQLVLARSGRTLRVATEQSVLDVLREAGVQVPVSCEQGICGTCITRVLEGQPEHRDVFLTEDERACNDRFMPCCSRARSARLVVDL</sequence>
<keyword evidence="4" id="KW-0560">Oxidoreductase</keyword>
<dbReference type="Gene3D" id="3.10.20.30">
    <property type="match status" value="1"/>
</dbReference>
<keyword evidence="10" id="KW-0808">Transferase</keyword>
<dbReference type="InterPro" id="IPR001433">
    <property type="entry name" value="OxRdtase_FAD/NAD-bd"/>
</dbReference>
<dbReference type="PROSITE" id="PS51085">
    <property type="entry name" value="2FE2S_FER_2"/>
    <property type="match status" value="1"/>
</dbReference>
<name>I8I2L0_9GAMM</name>
<dbReference type="Gene3D" id="3.40.50.80">
    <property type="entry name" value="Nucleotide-binding domain of ferredoxin-NADP reductase (FNR) module"/>
    <property type="match status" value="1"/>
</dbReference>
<keyword evidence="3" id="KW-0479">Metal-binding</keyword>
<evidence type="ECO:0000256" key="3">
    <source>
        <dbReference type="ARBA" id="ARBA00022723"/>
    </source>
</evidence>
<dbReference type="PATRIC" id="fig|1172194.4.peg.251"/>
<dbReference type="SUPFAM" id="SSF54292">
    <property type="entry name" value="2Fe-2S ferredoxin-like"/>
    <property type="match status" value="1"/>
</dbReference>
<evidence type="ECO:0000256" key="6">
    <source>
        <dbReference type="ARBA" id="ARBA00023014"/>
    </source>
</evidence>
<dbReference type="PANTHER" id="PTHR47354">
    <property type="entry name" value="NADH OXIDOREDUCTASE HCR"/>
    <property type="match status" value="1"/>
</dbReference>
<gene>
    <name evidence="9" type="ORF">WQQ_00760</name>
    <name evidence="10" type="ORF">WQQ_02630</name>
</gene>
<evidence type="ECO:0000256" key="1">
    <source>
        <dbReference type="ARBA" id="ARBA00022630"/>
    </source>
</evidence>
<dbReference type="Gene3D" id="2.40.30.10">
    <property type="entry name" value="Translation factors"/>
    <property type="match status" value="1"/>
</dbReference>
<dbReference type="GO" id="GO:0016491">
    <property type="term" value="F:oxidoreductase activity"/>
    <property type="evidence" value="ECO:0007669"/>
    <property type="project" value="UniProtKB-KW"/>
</dbReference>
<dbReference type="PROSITE" id="PS00197">
    <property type="entry name" value="2FE2S_FER_1"/>
    <property type="match status" value="1"/>
</dbReference>
<feature type="domain" description="2Fe-2S ferredoxin-type" evidence="7">
    <location>
        <begin position="238"/>
        <end position="323"/>
    </location>
</feature>
<dbReference type="InterPro" id="IPR050415">
    <property type="entry name" value="MRET"/>
</dbReference>
<reference evidence="10 11" key="1">
    <citation type="journal article" date="2012" name="J. Bacteriol.">
        <title>Genome Sequence of n-Alkane-Degrading Hydrocarboniphaga effusa Strain AP103T (ATCC BAA-332T).</title>
        <authorList>
            <person name="Chang H.K."/>
            <person name="Zylstra G.J."/>
            <person name="Chae J.C."/>
        </authorList>
    </citation>
    <scope>NUCLEOTIDE SEQUENCE [LARGE SCALE GENOMIC DNA]</scope>
    <source>
        <strain evidence="10 11">AP103</strain>
    </source>
</reference>
<dbReference type="PRINTS" id="PR00409">
    <property type="entry name" value="PHDIOXRDTASE"/>
</dbReference>
<proteinExistence type="predicted"/>
<evidence type="ECO:0000313" key="10">
    <source>
        <dbReference type="EMBL" id="EIT70126.1"/>
    </source>
</evidence>
<protein>
    <submittedName>
        <fullName evidence="10">Vanillate O-demethylase oxidoreductase</fullName>
    </submittedName>
</protein>
<feature type="domain" description="FAD-binding FR-type" evidence="8">
    <location>
        <begin position="7"/>
        <end position="108"/>
    </location>
</feature>
<evidence type="ECO:0000313" key="9">
    <source>
        <dbReference type="EMBL" id="EIT69939.1"/>
    </source>
</evidence>
<dbReference type="Pfam" id="PF00111">
    <property type="entry name" value="Fer2"/>
    <property type="match status" value="1"/>
</dbReference>
<reference evidence="10" key="2">
    <citation type="submission" date="2012-05" db="EMBL/GenBank/DDBJ databases">
        <authorList>
            <person name="Park J.-H."/>
            <person name="Zylstra G.J."/>
            <person name="Chae J.-C."/>
        </authorList>
    </citation>
    <scope>NUCLEOTIDE SEQUENCE</scope>
    <source>
        <strain evidence="10">AP103</strain>
    </source>
</reference>
<evidence type="ECO:0000256" key="5">
    <source>
        <dbReference type="ARBA" id="ARBA00023004"/>
    </source>
</evidence>
<dbReference type="RefSeq" id="WP_007183222.1">
    <property type="nucleotide sequence ID" value="NZ_AKGD01000001.1"/>
</dbReference>
<dbReference type="STRING" id="1172194.WQQ_00760"/>
<dbReference type="SUPFAM" id="SSF52343">
    <property type="entry name" value="Ferredoxin reductase-like, C-terminal NADP-linked domain"/>
    <property type="match status" value="1"/>
</dbReference>
<dbReference type="GO" id="GO:0051537">
    <property type="term" value="F:2 iron, 2 sulfur cluster binding"/>
    <property type="evidence" value="ECO:0007669"/>
    <property type="project" value="UniProtKB-KW"/>
</dbReference>
<dbReference type="InterPro" id="IPR017927">
    <property type="entry name" value="FAD-bd_FR_type"/>
</dbReference>
<dbReference type="InterPro" id="IPR006058">
    <property type="entry name" value="2Fe2S_fd_BS"/>
</dbReference>
<accession>I8I2L0</accession>
<dbReference type="EMBL" id="AKGD01000001">
    <property type="protein sequence ID" value="EIT69939.1"/>
    <property type="molecule type" value="Genomic_DNA"/>
</dbReference>
<keyword evidence="6" id="KW-0411">Iron-sulfur</keyword>
<dbReference type="InterPro" id="IPR039261">
    <property type="entry name" value="FNR_nucleotide-bd"/>
</dbReference>
<organism evidence="10 11">
    <name type="scientific">Hydrocarboniphaga effusa AP103</name>
    <dbReference type="NCBI Taxonomy" id="1172194"/>
    <lineage>
        <taxon>Bacteria</taxon>
        <taxon>Pseudomonadati</taxon>
        <taxon>Pseudomonadota</taxon>
        <taxon>Gammaproteobacteria</taxon>
        <taxon>Nevskiales</taxon>
        <taxon>Nevskiaceae</taxon>
        <taxon>Hydrocarboniphaga</taxon>
    </lineage>
</organism>
<evidence type="ECO:0000256" key="4">
    <source>
        <dbReference type="ARBA" id="ARBA00023002"/>
    </source>
</evidence>
<dbReference type="AlphaFoldDB" id="I8I2L0"/>
<keyword evidence="1" id="KW-0285">Flavoprotein</keyword>
<evidence type="ECO:0000256" key="2">
    <source>
        <dbReference type="ARBA" id="ARBA00022714"/>
    </source>
</evidence>
<dbReference type="PANTHER" id="PTHR47354:SF1">
    <property type="entry name" value="CARNITINE MONOOXYGENASE REDUCTASE SUBUNIT"/>
    <property type="match status" value="1"/>
</dbReference>
<dbReference type="Proteomes" id="UP000003704">
    <property type="component" value="Unassembled WGS sequence"/>
</dbReference>
<dbReference type="InterPro" id="IPR012675">
    <property type="entry name" value="Beta-grasp_dom_sf"/>
</dbReference>
<dbReference type="InterPro" id="IPR001041">
    <property type="entry name" value="2Fe-2S_ferredoxin-type"/>
</dbReference>
<dbReference type="GO" id="GO:0032259">
    <property type="term" value="P:methylation"/>
    <property type="evidence" value="ECO:0007669"/>
    <property type="project" value="UniProtKB-KW"/>
</dbReference>
<dbReference type="CDD" id="cd00207">
    <property type="entry name" value="fer2"/>
    <property type="match status" value="1"/>
</dbReference>
<dbReference type="GO" id="GO:0008168">
    <property type="term" value="F:methyltransferase activity"/>
    <property type="evidence" value="ECO:0007669"/>
    <property type="project" value="UniProtKB-KW"/>
</dbReference>
<comment type="caution">
    <text evidence="10">The sequence shown here is derived from an EMBL/GenBank/DDBJ whole genome shotgun (WGS) entry which is preliminary data.</text>
</comment>
<keyword evidence="5" id="KW-0408">Iron</keyword>
<evidence type="ECO:0000259" key="8">
    <source>
        <dbReference type="PROSITE" id="PS51384"/>
    </source>
</evidence>
<dbReference type="EMBL" id="AKGD01000001">
    <property type="protein sequence ID" value="EIT70126.1"/>
    <property type="molecule type" value="Genomic_DNA"/>
</dbReference>
<dbReference type="SUPFAM" id="SSF63380">
    <property type="entry name" value="Riboflavin synthase domain-like"/>
    <property type="match status" value="1"/>
</dbReference>
<keyword evidence="10" id="KW-0489">Methyltransferase</keyword>
<dbReference type="GO" id="GO:0046872">
    <property type="term" value="F:metal ion binding"/>
    <property type="evidence" value="ECO:0007669"/>
    <property type="project" value="UniProtKB-KW"/>
</dbReference>
<dbReference type="Pfam" id="PF00175">
    <property type="entry name" value="NAD_binding_1"/>
    <property type="match status" value="1"/>
</dbReference>
<dbReference type="InterPro" id="IPR036010">
    <property type="entry name" value="2Fe-2S_ferredoxin-like_sf"/>
</dbReference>
<dbReference type="InterPro" id="IPR017938">
    <property type="entry name" value="Riboflavin_synthase-like_b-brl"/>
</dbReference>
<keyword evidence="11" id="KW-1185">Reference proteome</keyword>
<keyword evidence="2" id="KW-0001">2Fe-2S</keyword>